<evidence type="ECO:0000313" key="3">
    <source>
        <dbReference type="Proteomes" id="UP000245137"/>
    </source>
</evidence>
<dbReference type="EMBL" id="VJMF01000038">
    <property type="protein sequence ID" value="TRL34419.1"/>
    <property type="molecule type" value="Genomic_DNA"/>
</dbReference>
<dbReference type="RefSeq" id="WP_108915355.1">
    <property type="nucleotide sequence ID" value="NZ_BGJY01000001.1"/>
</dbReference>
<reference evidence="1" key="2">
    <citation type="submission" date="2018-02" db="EMBL/GenBank/DDBJ databases">
        <authorList>
            <person name="Cohen D.B."/>
            <person name="Kent A.D."/>
        </authorList>
    </citation>
    <scope>NUCLEOTIDE SEQUENCE</scope>
    <source>
        <strain evidence="1">DSM 17706</strain>
    </source>
</reference>
<protein>
    <submittedName>
        <fullName evidence="2">DUF3775 domain-containing protein</fullName>
    </submittedName>
</protein>
<evidence type="ECO:0000313" key="4">
    <source>
        <dbReference type="Proteomes" id="UP000316781"/>
    </source>
</evidence>
<evidence type="ECO:0000313" key="1">
    <source>
        <dbReference type="EMBL" id="PWB95676.1"/>
    </source>
</evidence>
<name>A0A2U1SVQ1_METSR</name>
<reference evidence="1 3" key="1">
    <citation type="journal article" date="2018" name="Appl. Microbiol. Biotechnol.">
        <title>Co-cultivation of the strictly anaerobic methanogen Methanosarcina barkeri with aerobic methanotrophs in an oxygen-limited membrane bioreactor.</title>
        <authorList>
            <person name="In 't Zandt M.H."/>
            <person name="van den Bosch T.J.M."/>
            <person name="Rijkers R."/>
            <person name="van Kessel M.A.H.J."/>
            <person name="Jetten M.S.M."/>
            <person name="Welte C.U."/>
        </authorList>
    </citation>
    <scope>NUCLEOTIDE SEQUENCE [LARGE SCALE GENOMIC DNA]</scope>
    <source>
        <strain evidence="1 3">DSM 17706</strain>
    </source>
</reference>
<reference evidence="2 4" key="3">
    <citation type="submission" date="2019-07" db="EMBL/GenBank/DDBJ databases">
        <title>Ln-dependent methylotrophs.</title>
        <authorList>
            <person name="Tani A."/>
        </authorList>
    </citation>
    <scope>NUCLEOTIDE SEQUENCE [LARGE SCALE GENOMIC DNA]</scope>
    <source>
        <strain evidence="2 4">SM89A</strain>
    </source>
</reference>
<dbReference type="OrthoDB" id="5641374at2"/>
<dbReference type="Pfam" id="PF12616">
    <property type="entry name" value="DUF3775"/>
    <property type="match status" value="1"/>
</dbReference>
<evidence type="ECO:0000313" key="2">
    <source>
        <dbReference type="EMBL" id="TRL34419.1"/>
    </source>
</evidence>
<dbReference type="Proteomes" id="UP000245137">
    <property type="component" value="Unassembled WGS sequence"/>
</dbReference>
<dbReference type="InterPro" id="IPR022254">
    <property type="entry name" value="DUF3775"/>
</dbReference>
<organism evidence="1 3">
    <name type="scientific">Methylosinus sporium</name>
    <dbReference type="NCBI Taxonomy" id="428"/>
    <lineage>
        <taxon>Bacteria</taxon>
        <taxon>Pseudomonadati</taxon>
        <taxon>Pseudomonadota</taxon>
        <taxon>Alphaproteobacteria</taxon>
        <taxon>Hyphomicrobiales</taxon>
        <taxon>Methylocystaceae</taxon>
        <taxon>Methylosinus</taxon>
    </lineage>
</organism>
<accession>A0A2U1SVQ1</accession>
<dbReference type="AlphaFoldDB" id="A0A2U1SVQ1"/>
<dbReference type="Proteomes" id="UP000316781">
    <property type="component" value="Unassembled WGS sequence"/>
</dbReference>
<keyword evidence="3" id="KW-1185">Reference proteome</keyword>
<proteinExistence type="predicted"/>
<gene>
    <name evidence="1" type="ORF">C5689_00750</name>
    <name evidence="2" type="ORF">FM996_09175</name>
</gene>
<dbReference type="EMBL" id="PUIV01000001">
    <property type="protein sequence ID" value="PWB95676.1"/>
    <property type="molecule type" value="Genomic_DNA"/>
</dbReference>
<comment type="caution">
    <text evidence="1">The sequence shown here is derived from an EMBL/GenBank/DDBJ whole genome shotgun (WGS) entry which is preliminary data.</text>
</comment>
<sequence>MPEINTDKVCFVIVKARELEAEDEGMRPDASNPSDDKFVSVLTEEGWSPNRRELVEFIEAMDDDEQAELVALCWVGRGDFTADDWDSAVIQAKERRKGPTSKYLLGIPLLASYLEAGLDEFDESCEGFEDDRQ</sequence>